<protein>
    <submittedName>
        <fullName evidence="1">Uncharacterized protein</fullName>
    </submittedName>
</protein>
<organism evidence="1 2">
    <name type="scientific">Vespula germanica</name>
    <name type="common">German yellow jacket</name>
    <name type="synonym">Paravespula germanica</name>
    <dbReference type="NCBI Taxonomy" id="30212"/>
    <lineage>
        <taxon>Eukaryota</taxon>
        <taxon>Metazoa</taxon>
        <taxon>Ecdysozoa</taxon>
        <taxon>Arthropoda</taxon>
        <taxon>Hexapoda</taxon>
        <taxon>Insecta</taxon>
        <taxon>Pterygota</taxon>
        <taxon>Neoptera</taxon>
        <taxon>Endopterygota</taxon>
        <taxon>Hymenoptera</taxon>
        <taxon>Apocrita</taxon>
        <taxon>Aculeata</taxon>
        <taxon>Vespoidea</taxon>
        <taxon>Vespidae</taxon>
        <taxon>Vespinae</taxon>
        <taxon>Vespula</taxon>
    </lineage>
</organism>
<gene>
    <name evidence="1" type="ORF">HZH68_000439</name>
</gene>
<reference evidence="1" key="1">
    <citation type="journal article" date="2020" name="G3 (Bethesda)">
        <title>High-Quality Assemblies for Three Invasive Social Wasps from the &lt;i&gt;Vespula&lt;/i&gt; Genus.</title>
        <authorList>
            <person name="Harrop T.W.R."/>
            <person name="Guhlin J."/>
            <person name="McLaughlin G.M."/>
            <person name="Permina E."/>
            <person name="Stockwell P."/>
            <person name="Gilligan J."/>
            <person name="Le Lec M.F."/>
            <person name="Gruber M.A.M."/>
            <person name="Quinn O."/>
            <person name="Lovegrove M."/>
            <person name="Duncan E.J."/>
            <person name="Remnant E.J."/>
            <person name="Van Eeckhoven J."/>
            <person name="Graham B."/>
            <person name="Knapp R.A."/>
            <person name="Langford K.W."/>
            <person name="Kronenberg Z."/>
            <person name="Press M.O."/>
            <person name="Eacker S.M."/>
            <person name="Wilson-Rankin E.E."/>
            <person name="Purcell J."/>
            <person name="Lester P.J."/>
            <person name="Dearden P.K."/>
        </authorList>
    </citation>
    <scope>NUCLEOTIDE SEQUENCE</scope>
    <source>
        <strain evidence="1">Linc-1</strain>
    </source>
</reference>
<sequence>MMNYDWSRRFSTVHKATSGTMVKVARPLNDRQVNEAAFEINVPRDIRMLSRDSILDAPRDSRETILVDDTFGLQARIARHSVEYDSKGGEGKGKDVTSKFISVGFREKRTPGFHYILMELYSRERANDLYR</sequence>
<evidence type="ECO:0000313" key="2">
    <source>
        <dbReference type="Proteomes" id="UP000617340"/>
    </source>
</evidence>
<keyword evidence="2" id="KW-1185">Reference proteome</keyword>
<accession>A0A834NTT8</accession>
<comment type="caution">
    <text evidence="1">The sequence shown here is derived from an EMBL/GenBank/DDBJ whole genome shotgun (WGS) entry which is preliminary data.</text>
</comment>
<name>A0A834NTT8_VESGE</name>
<proteinExistence type="predicted"/>
<dbReference type="EMBL" id="JACSDZ010000001">
    <property type="protein sequence ID" value="KAF7417786.1"/>
    <property type="molecule type" value="Genomic_DNA"/>
</dbReference>
<dbReference type="AlphaFoldDB" id="A0A834NTT8"/>
<dbReference type="Proteomes" id="UP000617340">
    <property type="component" value="Unassembled WGS sequence"/>
</dbReference>
<evidence type="ECO:0000313" key="1">
    <source>
        <dbReference type="EMBL" id="KAF7417786.1"/>
    </source>
</evidence>